<name>A0A6M3KXD4_9ZZZZ</name>
<accession>A0A6M3KXD4</accession>
<sequence length="82" mass="9791">MGVRRGVNLPLNWDKEKEEYFKKHPIKNGIEKNQAKCLVIKELREISQFIQMLGTREGEENNPEHWGELQKYISDKIKKHED</sequence>
<dbReference type="EMBL" id="MT142661">
    <property type="protein sequence ID" value="QJA86827.1"/>
    <property type="molecule type" value="Genomic_DNA"/>
</dbReference>
<protein>
    <submittedName>
        <fullName evidence="1">Uncharacterized protein</fullName>
    </submittedName>
</protein>
<reference evidence="1" key="1">
    <citation type="submission" date="2020-03" db="EMBL/GenBank/DDBJ databases">
        <title>The deep terrestrial virosphere.</title>
        <authorList>
            <person name="Holmfeldt K."/>
            <person name="Nilsson E."/>
            <person name="Simone D."/>
            <person name="Lopez-Fernandez M."/>
            <person name="Wu X."/>
            <person name="de Brujin I."/>
            <person name="Lundin D."/>
            <person name="Andersson A."/>
            <person name="Bertilsson S."/>
            <person name="Dopson M."/>
        </authorList>
    </citation>
    <scope>NUCLEOTIDE SEQUENCE</scope>
    <source>
        <strain evidence="1">MM415B03118</strain>
    </source>
</reference>
<dbReference type="AlphaFoldDB" id="A0A6M3KXD4"/>
<organism evidence="1">
    <name type="scientific">viral metagenome</name>
    <dbReference type="NCBI Taxonomy" id="1070528"/>
    <lineage>
        <taxon>unclassified sequences</taxon>
        <taxon>metagenomes</taxon>
        <taxon>organismal metagenomes</taxon>
    </lineage>
</organism>
<evidence type="ECO:0000313" key="1">
    <source>
        <dbReference type="EMBL" id="QJA86827.1"/>
    </source>
</evidence>
<gene>
    <name evidence="1" type="ORF">MM415B03118_0013</name>
</gene>
<proteinExistence type="predicted"/>